<dbReference type="PANTHER" id="PTHR30032">
    <property type="entry name" value="N-ACETYLMURAMOYL-L-ALANINE AMIDASE-RELATED"/>
    <property type="match status" value="1"/>
</dbReference>
<feature type="compositionally biased region" description="Basic and acidic residues" evidence="1">
    <location>
        <begin position="30"/>
        <end position="42"/>
    </location>
</feature>
<evidence type="ECO:0000313" key="3">
    <source>
        <dbReference type="EMBL" id="GAJ40312.1"/>
    </source>
</evidence>
<dbReference type="PANTHER" id="PTHR30032:SF4">
    <property type="entry name" value="AMIDASE ENHANCER"/>
    <property type="match status" value="1"/>
</dbReference>
<evidence type="ECO:0008006" key="5">
    <source>
        <dbReference type="Google" id="ProtNLM"/>
    </source>
</evidence>
<evidence type="ECO:0000256" key="2">
    <source>
        <dbReference type="SAM" id="SignalP"/>
    </source>
</evidence>
<protein>
    <recommendedName>
        <fullName evidence="5">ArsR family transcriptional regulator</fullName>
    </recommendedName>
</protein>
<sequence>MNTKKILKMLIALFASTIIAAGCSAQNGNDSKKAEQSMEHSQHRSSQSNGASNDKENTAIVVQEPSVYNEEASKNLLTLSTKNVTRLNTDDPVELSVLVSQTVWPATHKENQPNGIILAPLENWQATLAAADLIHHPNNGPILFTKNNTIPNQVLNEIQRLNPLGIKDGTQIFVIGNLPKQELDKLKRYKVQQINETDYAALAQKIDQLYAEVAGKLPESVIIGSFEEKAKLYTIPAANWIAHMEEPILYVSQNKIPKQTEEALKKRKGKANIYILGPQSIISKEVEEKLKEFGKVTRISGDTPTQQSVAFATFKDKKTGFGWGLNNPGHGLSFVSTKSPEMALAAAPFSHLGKHAPLIWLENGELTPEVYEFMATLKPTFENDPTVGPYNHAYLSGTEKLISYQTQGVIDEKLEIVPESGEGHGSH</sequence>
<organism evidence="3 4">
    <name type="scientific">Parageobacillus caldoxylosilyticus NBRC 107762</name>
    <dbReference type="NCBI Taxonomy" id="1220594"/>
    <lineage>
        <taxon>Bacteria</taxon>
        <taxon>Bacillati</taxon>
        <taxon>Bacillota</taxon>
        <taxon>Bacilli</taxon>
        <taxon>Bacillales</taxon>
        <taxon>Anoxybacillaceae</taxon>
        <taxon>Saccharococcus</taxon>
    </lineage>
</organism>
<dbReference type="RefSeq" id="WP_071997952.1">
    <property type="nucleotide sequence ID" value="NZ_BAWO01000038.1"/>
</dbReference>
<evidence type="ECO:0000313" key="4">
    <source>
        <dbReference type="Proteomes" id="UP000023561"/>
    </source>
</evidence>
<keyword evidence="2" id="KW-0732">Signal</keyword>
<feature type="region of interest" description="Disordered" evidence="1">
    <location>
        <begin position="27"/>
        <end position="56"/>
    </location>
</feature>
<feature type="signal peptide" evidence="2">
    <location>
        <begin position="1"/>
        <end position="20"/>
    </location>
</feature>
<gene>
    <name evidence="3" type="ORF">GCA01S_038_00040</name>
</gene>
<evidence type="ECO:0000256" key="1">
    <source>
        <dbReference type="SAM" id="MobiDB-lite"/>
    </source>
</evidence>
<name>A0A023DGD1_9BACL</name>
<dbReference type="InterPro" id="IPR051922">
    <property type="entry name" value="Bact_Sporulation_Assoc"/>
</dbReference>
<dbReference type="AlphaFoldDB" id="A0A023DGD1"/>
<dbReference type="EMBL" id="BAWO01000038">
    <property type="protein sequence ID" value="GAJ40312.1"/>
    <property type="molecule type" value="Genomic_DNA"/>
</dbReference>
<comment type="caution">
    <text evidence="3">The sequence shown here is derived from an EMBL/GenBank/DDBJ whole genome shotgun (WGS) entry which is preliminary data.</text>
</comment>
<dbReference type="GO" id="GO:0030288">
    <property type="term" value="C:outer membrane-bounded periplasmic space"/>
    <property type="evidence" value="ECO:0007669"/>
    <property type="project" value="TreeGrafter"/>
</dbReference>
<keyword evidence="4" id="KW-1185">Reference proteome</keyword>
<dbReference type="PROSITE" id="PS51257">
    <property type="entry name" value="PROKAR_LIPOPROTEIN"/>
    <property type="match status" value="1"/>
</dbReference>
<accession>A0A023DGD1</accession>
<proteinExistence type="predicted"/>
<reference evidence="3 4" key="1">
    <citation type="submission" date="2014-04" db="EMBL/GenBank/DDBJ databases">
        <title>Whole genome shotgun sequence of Geobacillus caldoxylosilyticus NBRC 107762.</title>
        <authorList>
            <person name="Hosoyama A."/>
            <person name="Hosoyama Y."/>
            <person name="Katano-Makiyama Y."/>
            <person name="Tsuchikane K."/>
            <person name="Ohji S."/>
            <person name="Ichikawa N."/>
            <person name="Yamazoe A."/>
            <person name="Fujita N."/>
        </authorList>
    </citation>
    <scope>NUCLEOTIDE SEQUENCE [LARGE SCALE GENOMIC DNA]</scope>
    <source>
        <strain evidence="3 4">NBRC 107762</strain>
    </source>
</reference>
<dbReference type="Proteomes" id="UP000023561">
    <property type="component" value="Unassembled WGS sequence"/>
</dbReference>
<dbReference type="OrthoDB" id="1399160at2"/>
<feature type="chain" id="PRO_5039294630" description="ArsR family transcriptional regulator" evidence="2">
    <location>
        <begin position="21"/>
        <end position="427"/>
    </location>
</feature>